<keyword evidence="1" id="KW-0472">Membrane</keyword>
<keyword evidence="1" id="KW-1133">Transmembrane helix</keyword>
<comment type="caution">
    <text evidence="3">The sequence shown here is derived from an EMBL/GenBank/DDBJ whole genome shotgun (WGS) entry which is preliminary data.</text>
</comment>
<accession>A0ABV8CWE9</accession>
<sequence>MKKSIGLMLLLGLCLTLPVKADDLGESPLIIDSSRLEQDIDKGDLGTQSELIQGLFSEKDQELLEIQEDKKQAAFEANRQELFKKGNIKAINLETMDLFQGDSVMVNTKVDSAYDYKMTAGTWIQIGYVGLVLLTIAGASYLSYRVYISEG</sequence>
<feature type="signal peptide" evidence="2">
    <location>
        <begin position="1"/>
        <end position="21"/>
    </location>
</feature>
<evidence type="ECO:0000256" key="1">
    <source>
        <dbReference type="SAM" id="Phobius"/>
    </source>
</evidence>
<protein>
    <recommendedName>
        <fullName evidence="5">Type VII secretion protein EssA</fullName>
    </recommendedName>
</protein>
<proteinExistence type="predicted"/>
<evidence type="ECO:0008006" key="5">
    <source>
        <dbReference type="Google" id="ProtNLM"/>
    </source>
</evidence>
<dbReference type="Proteomes" id="UP001595807">
    <property type="component" value="Unassembled WGS sequence"/>
</dbReference>
<reference evidence="4" key="1">
    <citation type="journal article" date="2019" name="Int. J. Syst. Evol. Microbiol.">
        <title>The Global Catalogue of Microorganisms (GCM) 10K type strain sequencing project: providing services to taxonomists for standard genome sequencing and annotation.</title>
        <authorList>
            <consortium name="The Broad Institute Genomics Platform"/>
            <consortium name="The Broad Institute Genome Sequencing Center for Infectious Disease"/>
            <person name="Wu L."/>
            <person name="Ma J."/>
        </authorList>
    </citation>
    <scope>NUCLEOTIDE SEQUENCE [LARGE SCALE GENOMIC DNA]</scope>
    <source>
        <strain evidence="4">CCUG 67170</strain>
    </source>
</reference>
<evidence type="ECO:0000313" key="3">
    <source>
        <dbReference type="EMBL" id="MFC3928397.1"/>
    </source>
</evidence>
<gene>
    <name evidence="3" type="ORF">ACFORF_07435</name>
</gene>
<dbReference type="EMBL" id="JBHRZV010000049">
    <property type="protein sequence ID" value="MFC3928397.1"/>
    <property type="molecule type" value="Genomic_DNA"/>
</dbReference>
<name>A0ABV8CWE9_9STRE</name>
<keyword evidence="1" id="KW-0812">Transmembrane</keyword>
<feature type="chain" id="PRO_5047106520" description="Type VII secretion protein EssA" evidence="2">
    <location>
        <begin position="22"/>
        <end position="151"/>
    </location>
</feature>
<evidence type="ECO:0000313" key="4">
    <source>
        <dbReference type="Proteomes" id="UP001595807"/>
    </source>
</evidence>
<organism evidence="3 4">
    <name type="scientific">Streptococcus caprae</name>
    <dbReference type="NCBI Taxonomy" id="1640501"/>
    <lineage>
        <taxon>Bacteria</taxon>
        <taxon>Bacillati</taxon>
        <taxon>Bacillota</taxon>
        <taxon>Bacilli</taxon>
        <taxon>Lactobacillales</taxon>
        <taxon>Streptococcaceae</taxon>
        <taxon>Streptococcus</taxon>
    </lineage>
</organism>
<feature type="transmembrane region" description="Helical" evidence="1">
    <location>
        <begin position="123"/>
        <end position="144"/>
    </location>
</feature>
<keyword evidence="4" id="KW-1185">Reference proteome</keyword>
<dbReference type="RefSeq" id="WP_380426899.1">
    <property type="nucleotide sequence ID" value="NZ_JBHRZV010000049.1"/>
</dbReference>
<evidence type="ECO:0000256" key="2">
    <source>
        <dbReference type="SAM" id="SignalP"/>
    </source>
</evidence>
<keyword evidence="2" id="KW-0732">Signal</keyword>